<evidence type="ECO:0000313" key="2">
    <source>
        <dbReference type="EMBL" id="AQQ53892.1"/>
    </source>
</evidence>
<dbReference type="SUPFAM" id="SSF53850">
    <property type="entry name" value="Periplasmic binding protein-like II"/>
    <property type="match status" value="1"/>
</dbReference>
<dbReference type="OrthoDB" id="9776669at2"/>
<accession>A0A1Q2L1Y3</accession>
<dbReference type="AlphaFoldDB" id="A0A1Q2L1Y3"/>
<dbReference type="PANTHER" id="PTHR42941">
    <property type="entry name" value="SLL1037 PROTEIN"/>
    <property type="match status" value="1"/>
</dbReference>
<dbReference type="Gene3D" id="3.40.190.10">
    <property type="entry name" value="Periplasmic binding protein-like II"/>
    <property type="match status" value="2"/>
</dbReference>
<dbReference type="RefSeq" id="WP_077589790.1">
    <property type="nucleotide sequence ID" value="NZ_CP019640.1"/>
</dbReference>
<dbReference type="InterPro" id="IPR011852">
    <property type="entry name" value="TRAP_TAXI"/>
</dbReference>
<keyword evidence="3" id="KW-1185">Reference proteome</keyword>
<reference evidence="2 3" key="1">
    <citation type="submission" date="2017-02" db="EMBL/GenBank/DDBJ databases">
        <title>The complete genomic sequence of a novel cold adapted crude oil-degrading bacterium Planococcus qaidamina Y42.</title>
        <authorList>
            <person name="Yang R."/>
        </authorList>
    </citation>
    <scope>NUCLEOTIDE SEQUENCE [LARGE SCALE GENOMIC DNA]</scope>
    <source>
        <strain evidence="2 3">Y42</strain>
    </source>
</reference>
<dbReference type="NCBIfam" id="TIGR02122">
    <property type="entry name" value="TRAP_TAXI"/>
    <property type="match status" value="1"/>
</dbReference>
<organism evidence="2 3">
    <name type="scientific">Planococcus lenghuensis</name>
    <dbReference type="NCBI Taxonomy" id="2213202"/>
    <lineage>
        <taxon>Bacteria</taxon>
        <taxon>Bacillati</taxon>
        <taxon>Bacillota</taxon>
        <taxon>Bacilli</taxon>
        <taxon>Bacillales</taxon>
        <taxon>Caryophanaceae</taxon>
        <taxon>Planococcus</taxon>
    </lineage>
</organism>
<dbReference type="Pfam" id="PF16868">
    <property type="entry name" value="NMT1_3"/>
    <property type="match status" value="1"/>
</dbReference>
<evidence type="ECO:0000256" key="1">
    <source>
        <dbReference type="SAM" id="SignalP"/>
    </source>
</evidence>
<dbReference type="KEGG" id="pmar:B0X71_12860"/>
<evidence type="ECO:0000313" key="3">
    <source>
        <dbReference type="Proteomes" id="UP000188184"/>
    </source>
</evidence>
<proteinExistence type="predicted"/>
<feature type="chain" id="PRO_5039405264" evidence="1">
    <location>
        <begin position="21"/>
        <end position="344"/>
    </location>
</feature>
<dbReference type="PANTHER" id="PTHR42941:SF1">
    <property type="entry name" value="SLL1037 PROTEIN"/>
    <property type="match status" value="1"/>
</dbReference>
<gene>
    <name evidence="2" type="ORF">B0X71_12860</name>
</gene>
<name>A0A1Q2L1Y3_9BACL</name>
<sequence>MLKKKFGMITSLAVAGSVLLAGCGDEETPLEEGAEEEVVEEGAEEEVVEEEAAEFPEFVSILTGGTTGTYYPLGGAMAAIIEEATGVNVTAESSQASAANVAALADGDAEMAFVQTDIAYYASEGLMMFEETGAVEDIAAMGVLYPETIQLVTTADSGITSFDDLEGKSISIGAPGSGTAANAEQLLEVHGLTLDDIEAQNLDFGESQESLQAGQIDAAFITSGTPTGAVESLNAVADVVIVPVEADMAEALIEQYPYYANDVVPAGTYGLTEEVPTVSVMAMMVVSEELSADFVYEATKAIYENTDEITHAKAALINAETALDGVGIDVHPGAQLYFDEVLGE</sequence>
<dbReference type="EMBL" id="CP019640">
    <property type="protein sequence ID" value="AQQ53892.1"/>
    <property type="molecule type" value="Genomic_DNA"/>
</dbReference>
<feature type="signal peptide" evidence="1">
    <location>
        <begin position="1"/>
        <end position="20"/>
    </location>
</feature>
<dbReference type="PROSITE" id="PS51257">
    <property type="entry name" value="PROKAR_LIPOPROTEIN"/>
    <property type="match status" value="1"/>
</dbReference>
<protein>
    <submittedName>
        <fullName evidence="2">Immunogenic protein</fullName>
    </submittedName>
</protein>
<dbReference type="CDD" id="cd13567">
    <property type="entry name" value="PBP2_TtGluBP"/>
    <property type="match status" value="1"/>
</dbReference>
<dbReference type="Proteomes" id="UP000188184">
    <property type="component" value="Chromosome"/>
</dbReference>
<keyword evidence="1" id="KW-0732">Signal</keyword>